<name>A0A133ZW53_9BACL</name>
<dbReference type="STRING" id="1379.HMPREF3186_01021"/>
<dbReference type="NCBIfam" id="TIGR01167">
    <property type="entry name" value="LPXTG_anchor"/>
    <property type="match status" value="1"/>
</dbReference>
<dbReference type="InterPro" id="IPR019931">
    <property type="entry name" value="LPXTG_anchor"/>
</dbReference>
<keyword evidence="5" id="KW-0572">Peptidoglycan-anchor</keyword>
<keyword evidence="7" id="KW-1133">Transmembrane helix</keyword>
<evidence type="ECO:0000256" key="6">
    <source>
        <dbReference type="SAM" id="MobiDB-lite"/>
    </source>
</evidence>
<gene>
    <name evidence="9" type="ORF">HMPREF3186_01021</name>
</gene>
<dbReference type="PATRIC" id="fig|1379.3.peg.1005"/>
<dbReference type="Proteomes" id="UP000070355">
    <property type="component" value="Unassembled WGS sequence"/>
</dbReference>
<evidence type="ECO:0000256" key="4">
    <source>
        <dbReference type="ARBA" id="ARBA00022729"/>
    </source>
</evidence>
<comment type="subcellular location">
    <subcellularLocation>
        <location evidence="1">Secreted</location>
        <location evidence="1">Cell wall</location>
        <topology evidence="1">Peptidoglycan-anchor</topology>
    </subcellularLocation>
</comment>
<dbReference type="Pfam" id="PF00746">
    <property type="entry name" value="Gram_pos_anchor"/>
    <property type="match status" value="1"/>
</dbReference>
<feature type="domain" description="Gram-positive cocci surface proteins LPxTG" evidence="8">
    <location>
        <begin position="16"/>
        <end position="53"/>
    </location>
</feature>
<organism evidence="9 10">
    <name type="scientific">Gemella haemolysans</name>
    <dbReference type="NCBI Taxonomy" id="1379"/>
    <lineage>
        <taxon>Bacteria</taxon>
        <taxon>Bacillati</taxon>
        <taxon>Bacillota</taxon>
        <taxon>Bacilli</taxon>
        <taxon>Bacillales</taxon>
        <taxon>Gemellaceae</taxon>
        <taxon>Gemella</taxon>
    </lineage>
</organism>
<protein>
    <submittedName>
        <fullName evidence="9">LPXTG-motif protein cell wall anchor domain protein</fullName>
    </submittedName>
</protein>
<comment type="caution">
    <text evidence="9">The sequence shown here is derived from an EMBL/GenBank/DDBJ whole genome shotgun (WGS) entry which is preliminary data.</text>
</comment>
<evidence type="ECO:0000313" key="9">
    <source>
        <dbReference type="EMBL" id="KXB59667.1"/>
    </source>
</evidence>
<keyword evidence="2" id="KW-0134">Cell wall</keyword>
<evidence type="ECO:0000256" key="2">
    <source>
        <dbReference type="ARBA" id="ARBA00022512"/>
    </source>
</evidence>
<sequence>GSSNNQPNLQSPRINSNELKTLPNTGQSQTGMATVAGLVALAVAARLRQRKEK</sequence>
<keyword evidence="4" id="KW-0732">Signal</keyword>
<reference evidence="10" key="1">
    <citation type="submission" date="2016-01" db="EMBL/GenBank/DDBJ databases">
        <authorList>
            <person name="Mitreva M."/>
            <person name="Pepin K.H."/>
            <person name="Mihindukulasuriya K.A."/>
            <person name="Fulton R."/>
            <person name="Fronick C."/>
            <person name="O'Laughlin M."/>
            <person name="Miner T."/>
            <person name="Herter B."/>
            <person name="Rosa B.A."/>
            <person name="Cordes M."/>
            <person name="Tomlinson C."/>
            <person name="Wollam A."/>
            <person name="Palsikar V.B."/>
            <person name="Mardis E.R."/>
            <person name="Wilson R.K."/>
        </authorList>
    </citation>
    <scope>NUCLEOTIDE SEQUENCE [LARGE SCALE GENOMIC DNA]</scope>
    <source>
        <strain evidence="10">DNF01167</strain>
    </source>
</reference>
<evidence type="ECO:0000259" key="8">
    <source>
        <dbReference type="Pfam" id="PF00746"/>
    </source>
</evidence>
<keyword evidence="7" id="KW-0812">Transmembrane</keyword>
<feature type="non-terminal residue" evidence="9">
    <location>
        <position position="1"/>
    </location>
</feature>
<evidence type="ECO:0000256" key="1">
    <source>
        <dbReference type="ARBA" id="ARBA00004168"/>
    </source>
</evidence>
<keyword evidence="7" id="KW-0472">Membrane</keyword>
<evidence type="ECO:0000256" key="3">
    <source>
        <dbReference type="ARBA" id="ARBA00022525"/>
    </source>
</evidence>
<evidence type="ECO:0000256" key="5">
    <source>
        <dbReference type="ARBA" id="ARBA00023088"/>
    </source>
</evidence>
<accession>A0A133ZW53</accession>
<feature type="region of interest" description="Disordered" evidence="6">
    <location>
        <begin position="1"/>
        <end position="29"/>
    </location>
</feature>
<evidence type="ECO:0000313" key="10">
    <source>
        <dbReference type="Proteomes" id="UP000070355"/>
    </source>
</evidence>
<proteinExistence type="predicted"/>
<feature type="transmembrane region" description="Helical" evidence="7">
    <location>
        <begin position="29"/>
        <end position="47"/>
    </location>
</feature>
<dbReference type="AlphaFoldDB" id="A0A133ZW53"/>
<keyword evidence="3" id="KW-0964">Secreted</keyword>
<evidence type="ECO:0000256" key="7">
    <source>
        <dbReference type="SAM" id="Phobius"/>
    </source>
</evidence>
<dbReference type="EMBL" id="LSDC01000067">
    <property type="protein sequence ID" value="KXB59667.1"/>
    <property type="molecule type" value="Genomic_DNA"/>
</dbReference>